<accession>A0A0C3P1N2</accession>
<dbReference type="InParanoid" id="A0A0C3P1N2"/>
<feature type="region of interest" description="Disordered" evidence="1">
    <location>
        <begin position="129"/>
        <end position="157"/>
    </location>
</feature>
<proteinExistence type="predicted"/>
<evidence type="ECO:0000256" key="1">
    <source>
        <dbReference type="SAM" id="MobiDB-lite"/>
    </source>
</evidence>
<organism evidence="2 3">
    <name type="scientific">Pisolithus tinctorius Marx 270</name>
    <dbReference type="NCBI Taxonomy" id="870435"/>
    <lineage>
        <taxon>Eukaryota</taxon>
        <taxon>Fungi</taxon>
        <taxon>Dikarya</taxon>
        <taxon>Basidiomycota</taxon>
        <taxon>Agaricomycotina</taxon>
        <taxon>Agaricomycetes</taxon>
        <taxon>Agaricomycetidae</taxon>
        <taxon>Boletales</taxon>
        <taxon>Sclerodermatineae</taxon>
        <taxon>Pisolithaceae</taxon>
        <taxon>Pisolithus</taxon>
    </lineage>
</organism>
<dbReference type="EMBL" id="KN831989">
    <property type="protein sequence ID" value="KIO01244.1"/>
    <property type="molecule type" value="Genomic_DNA"/>
</dbReference>
<evidence type="ECO:0000313" key="2">
    <source>
        <dbReference type="EMBL" id="KIO01244.1"/>
    </source>
</evidence>
<dbReference type="Proteomes" id="UP000054217">
    <property type="component" value="Unassembled WGS sequence"/>
</dbReference>
<reference evidence="2 3" key="1">
    <citation type="submission" date="2014-04" db="EMBL/GenBank/DDBJ databases">
        <authorList>
            <consortium name="DOE Joint Genome Institute"/>
            <person name="Kuo A."/>
            <person name="Kohler A."/>
            <person name="Costa M.D."/>
            <person name="Nagy L.G."/>
            <person name="Floudas D."/>
            <person name="Copeland A."/>
            <person name="Barry K.W."/>
            <person name="Cichocki N."/>
            <person name="Veneault-Fourrey C."/>
            <person name="LaButti K."/>
            <person name="Lindquist E.A."/>
            <person name="Lipzen A."/>
            <person name="Lundell T."/>
            <person name="Morin E."/>
            <person name="Murat C."/>
            <person name="Sun H."/>
            <person name="Tunlid A."/>
            <person name="Henrissat B."/>
            <person name="Grigoriev I.V."/>
            <person name="Hibbett D.S."/>
            <person name="Martin F."/>
            <person name="Nordberg H.P."/>
            <person name="Cantor M.N."/>
            <person name="Hua S.X."/>
        </authorList>
    </citation>
    <scope>NUCLEOTIDE SEQUENCE [LARGE SCALE GENOMIC DNA]</scope>
    <source>
        <strain evidence="2 3">Marx 270</strain>
    </source>
</reference>
<dbReference type="AlphaFoldDB" id="A0A0C3P1N2"/>
<keyword evidence="3" id="KW-1185">Reference proteome</keyword>
<name>A0A0C3P1N2_PISTI</name>
<gene>
    <name evidence="2" type="ORF">M404DRAFT_28789</name>
</gene>
<evidence type="ECO:0000313" key="3">
    <source>
        <dbReference type="Proteomes" id="UP000054217"/>
    </source>
</evidence>
<feature type="compositionally biased region" description="Basic and acidic residues" evidence="1">
    <location>
        <begin position="137"/>
        <end position="149"/>
    </location>
</feature>
<dbReference type="OrthoDB" id="2667035at2759"/>
<protein>
    <submittedName>
        <fullName evidence="2">Uncharacterized protein</fullName>
    </submittedName>
</protein>
<dbReference type="HOGENOM" id="CLU_030984_4_0_1"/>
<reference evidence="3" key="2">
    <citation type="submission" date="2015-01" db="EMBL/GenBank/DDBJ databases">
        <title>Evolutionary Origins and Diversification of the Mycorrhizal Mutualists.</title>
        <authorList>
            <consortium name="DOE Joint Genome Institute"/>
            <consortium name="Mycorrhizal Genomics Consortium"/>
            <person name="Kohler A."/>
            <person name="Kuo A."/>
            <person name="Nagy L.G."/>
            <person name="Floudas D."/>
            <person name="Copeland A."/>
            <person name="Barry K.W."/>
            <person name="Cichocki N."/>
            <person name="Veneault-Fourrey C."/>
            <person name="LaButti K."/>
            <person name="Lindquist E.A."/>
            <person name="Lipzen A."/>
            <person name="Lundell T."/>
            <person name="Morin E."/>
            <person name="Murat C."/>
            <person name="Riley R."/>
            <person name="Ohm R."/>
            <person name="Sun H."/>
            <person name="Tunlid A."/>
            <person name="Henrissat B."/>
            <person name="Grigoriev I.V."/>
            <person name="Hibbett D.S."/>
            <person name="Martin F."/>
        </authorList>
    </citation>
    <scope>NUCLEOTIDE SEQUENCE [LARGE SCALE GENOMIC DNA]</scope>
    <source>
        <strain evidence="3">Marx 270</strain>
    </source>
</reference>
<sequence>MKVEEGDTHGSKQIQQYQNALTAFIQDDLTEEQLAAAEDIVERWNGREGPAPETKARNAAKYGYKYVQNFAMEMWRYCRMHIVCMAGWKNEEGTIQACTMDFNNEIADGIPFNDVCTLEGSWREYLGETFEEPGTPPEHDGESSPEHAQKKTAAKATRTGKVDSVKLVKNANGEIWIGEIAGLSQDQLQKTVHGFMTAHYCEWPEYLVSSISDECYQD</sequence>